<name>A0ABM0VQW7_CAMSA</name>
<reference evidence="3" key="2">
    <citation type="submission" date="2025-08" db="UniProtKB">
        <authorList>
            <consortium name="RefSeq"/>
        </authorList>
    </citation>
    <scope>IDENTIFICATION</scope>
    <source>
        <tissue evidence="3">Leaf</tissue>
    </source>
</reference>
<evidence type="ECO:0000313" key="2">
    <source>
        <dbReference type="Proteomes" id="UP000694864"/>
    </source>
</evidence>
<feature type="domain" description="Retrotransposon Copia-like N-terminal" evidence="1">
    <location>
        <begin position="30"/>
        <end position="65"/>
    </location>
</feature>
<evidence type="ECO:0000259" key="1">
    <source>
        <dbReference type="Pfam" id="PF14244"/>
    </source>
</evidence>
<protein>
    <submittedName>
        <fullName evidence="3">Uncharacterized protein LOC104740817</fullName>
    </submittedName>
</protein>
<dbReference type="PANTHER" id="PTHR37610">
    <property type="entry name" value="CCHC-TYPE DOMAIN-CONTAINING PROTEIN"/>
    <property type="match status" value="1"/>
</dbReference>
<evidence type="ECO:0000313" key="3">
    <source>
        <dbReference type="RefSeq" id="XP_010459829.1"/>
    </source>
</evidence>
<accession>A0ABM0VQW7</accession>
<dbReference type="PANTHER" id="PTHR37610:SF100">
    <property type="entry name" value="COPIA-LIKE POLYPROTEIN_RETROTRANSPOSON"/>
    <property type="match status" value="1"/>
</dbReference>
<dbReference type="Proteomes" id="UP000694864">
    <property type="component" value="Chromosome 14"/>
</dbReference>
<proteinExistence type="predicted"/>
<reference evidence="2" key="1">
    <citation type="journal article" date="2014" name="Nat. Commun.">
        <title>The emerging biofuel crop Camelina sativa retains a highly undifferentiated hexaploid genome structure.</title>
        <authorList>
            <person name="Kagale S."/>
            <person name="Koh C."/>
            <person name="Nixon J."/>
            <person name="Bollina V."/>
            <person name="Clarke W.E."/>
            <person name="Tuteja R."/>
            <person name="Spillane C."/>
            <person name="Robinson S.J."/>
            <person name="Links M.G."/>
            <person name="Clarke C."/>
            <person name="Higgins E.E."/>
            <person name="Huebert T."/>
            <person name="Sharpe A.G."/>
            <person name="Parkin I.A."/>
        </authorList>
    </citation>
    <scope>NUCLEOTIDE SEQUENCE [LARGE SCALE GENOMIC DNA]</scope>
    <source>
        <strain evidence="2">cv. DH55</strain>
    </source>
</reference>
<keyword evidence="2" id="KW-1185">Reference proteome</keyword>
<dbReference type="InterPro" id="IPR029472">
    <property type="entry name" value="Copia-like_N"/>
</dbReference>
<gene>
    <name evidence="3" type="primary">LOC104740817</name>
</gene>
<dbReference type="RefSeq" id="XP_010459829.1">
    <property type="nucleotide sequence ID" value="XM_010461527.2"/>
</dbReference>
<sequence length="249" mass="28654">MAESPALDPKSPYYIDPDYESNENLPMAILSKAEDNYFIWKSDFLLFLRSKNKTGFVDGTIQQPEPSSPLYHPWETCDARVKCWMRSSLSEELLIYVTFSEAAHKAWEYLRVLFVPSVDFKIYELRGRLAMLRQEDGGDDSVGGYFAKFMRAWAELSEYDPVPECKCGGCNCEGVKRGKEAREKEQRYGFLMGLKKELSFVRTRIMLMDPPPSLHQAFVLVDQAESLMKSTRYSLGNRSMITTILSEKQ</sequence>
<dbReference type="Pfam" id="PF14244">
    <property type="entry name" value="Retrotran_gag_3"/>
    <property type="match status" value="1"/>
</dbReference>
<dbReference type="GeneID" id="104740817"/>
<organism evidence="2 3">
    <name type="scientific">Camelina sativa</name>
    <name type="common">False flax</name>
    <name type="synonym">Myagrum sativum</name>
    <dbReference type="NCBI Taxonomy" id="90675"/>
    <lineage>
        <taxon>Eukaryota</taxon>
        <taxon>Viridiplantae</taxon>
        <taxon>Streptophyta</taxon>
        <taxon>Embryophyta</taxon>
        <taxon>Tracheophyta</taxon>
        <taxon>Spermatophyta</taxon>
        <taxon>Magnoliopsida</taxon>
        <taxon>eudicotyledons</taxon>
        <taxon>Gunneridae</taxon>
        <taxon>Pentapetalae</taxon>
        <taxon>rosids</taxon>
        <taxon>malvids</taxon>
        <taxon>Brassicales</taxon>
        <taxon>Brassicaceae</taxon>
        <taxon>Camelineae</taxon>
        <taxon>Camelina</taxon>
    </lineage>
</organism>